<keyword evidence="2" id="KW-1185">Reference proteome</keyword>
<gene>
    <name evidence="1" type="ORF">IMCC12053_692</name>
</gene>
<dbReference type="PATRIC" id="fig|1397108.4.peg.717"/>
<dbReference type="Proteomes" id="UP000064920">
    <property type="component" value="Chromosome"/>
</dbReference>
<name>A0A0P0A2W8_9RHOB</name>
<proteinExistence type="predicted"/>
<reference evidence="1 2" key="1">
    <citation type="submission" date="2015-05" db="EMBL/GenBank/DDBJ databases">
        <authorList>
            <person name="Wang D.B."/>
            <person name="Wang M."/>
        </authorList>
    </citation>
    <scope>NUCLEOTIDE SEQUENCE [LARGE SCALE GENOMIC DNA]</scope>
    <source>
        <strain evidence="1 2">IMCC 12053</strain>
    </source>
</reference>
<accession>A0A0P0A2W8</accession>
<evidence type="ECO:0000313" key="2">
    <source>
        <dbReference type="Proteomes" id="UP000064920"/>
    </source>
</evidence>
<sequence length="227" mass="24413">MTCRSLTAGLIALALAPIAQDAVALTVSTTFDGSVSTMSQTRQRGFFTETDWYTEMSAISFSVEQGTFSFGVEAVDGVFDPYIYLFEADNNFSQNDLIAFNDDINYPDVLDSYLSVNLAAGDYIAVVGQWMNWGGNGAGDIDYQTDVVDGNVYGGVANWNTLPENGTVLATYNYQIAMTGENLVVDGVPAVPLPASMPLLLGAFAVPMLMRRRKKSAQTLTHAALPA</sequence>
<dbReference type="STRING" id="1397108.IMCC12053_692"/>
<dbReference type="KEGG" id="cmar:IMCC12053_692"/>
<organism evidence="1 2">
    <name type="scientific">Celeribacter marinus</name>
    <dbReference type="NCBI Taxonomy" id="1397108"/>
    <lineage>
        <taxon>Bacteria</taxon>
        <taxon>Pseudomonadati</taxon>
        <taxon>Pseudomonadota</taxon>
        <taxon>Alphaproteobacteria</taxon>
        <taxon>Rhodobacterales</taxon>
        <taxon>Roseobacteraceae</taxon>
        <taxon>Celeribacter</taxon>
    </lineage>
</organism>
<evidence type="ECO:0000313" key="1">
    <source>
        <dbReference type="EMBL" id="ALI54640.1"/>
    </source>
</evidence>
<dbReference type="NCBIfam" id="NF038127">
    <property type="entry name" value="FDP_fam"/>
    <property type="match status" value="1"/>
</dbReference>
<dbReference type="AlphaFoldDB" id="A0A0P0A2W8"/>
<protein>
    <submittedName>
        <fullName evidence="1">Uncharacterized protein</fullName>
    </submittedName>
</protein>
<dbReference type="RefSeq" id="WP_062215723.1">
    <property type="nucleotide sequence ID" value="NZ_CP012023.1"/>
</dbReference>
<dbReference type="EMBL" id="CP012023">
    <property type="protein sequence ID" value="ALI54640.1"/>
    <property type="molecule type" value="Genomic_DNA"/>
</dbReference>